<evidence type="ECO:0000256" key="1">
    <source>
        <dbReference type="SAM" id="MobiDB-lite"/>
    </source>
</evidence>
<feature type="compositionally biased region" description="Basic and acidic residues" evidence="1">
    <location>
        <begin position="168"/>
        <end position="181"/>
    </location>
</feature>
<reference evidence="2" key="1">
    <citation type="submission" date="2019-10" db="EMBL/GenBank/DDBJ databases">
        <title>The sequence and de novo assembly of the wild yak genome.</title>
        <authorList>
            <person name="Liu Y."/>
        </authorList>
    </citation>
    <scope>NUCLEOTIDE SEQUENCE [LARGE SCALE GENOMIC DNA]</scope>
    <source>
        <strain evidence="2">WY2019</strain>
    </source>
</reference>
<keyword evidence="3" id="KW-1185">Reference proteome</keyword>
<name>A0A6B0RFW3_9CETA</name>
<comment type="caution">
    <text evidence="2">The sequence shown here is derived from an EMBL/GenBank/DDBJ whole genome shotgun (WGS) entry which is preliminary data.</text>
</comment>
<gene>
    <name evidence="2" type="ORF">E5288_WYG019941</name>
</gene>
<organism evidence="2 3">
    <name type="scientific">Bos mutus</name>
    <name type="common">wild yak</name>
    <dbReference type="NCBI Taxonomy" id="72004"/>
    <lineage>
        <taxon>Eukaryota</taxon>
        <taxon>Metazoa</taxon>
        <taxon>Chordata</taxon>
        <taxon>Craniata</taxon>
        <taxon>Vertebrata</taxon>
        <taxon>Euteleostomi</taxon>
        <taxon>Mammalia</taxon>
        <taxon>Eutheria</taxon>
        <taxon>Laurasiatheria</taxon>
        <taxon>Artiodactyla</taxon>
        <taxon>Ruminantia</taxon>
        <taxon>Pecora</taxon>
        <taxon>Bovidae</taxon>
        <taxon>Bovinae</taxon>
        <taxon>Bos</taxon>
    </lineage>
</organism>
<dbReference type="EMBL" id="VBQZ03000051">
    <property type="protein sequence ID" value="MXQ89028.1"/>
    <property type="molecule type" value="Genomic_DNA"/>
</dbReference>
<evidence type="ECO:0000313" key="3">
    <source>
        <dbReference type="Proteomes" id="UP000322234"/>
    </source>
</evidence>
<dbReference type="AlphaFoldDB" id="A0A6B0RFW3"/>
<feature type="region of interest" description="Disordered" evidence="1">
    <location>
        <begin position="1"/>
        <end position="20"/>
    </location>
</feature>
<feature type="region of interest" description="Disordered" evidence="1">
    <location>
        <begin position="161"/>
        <end position="189"/>
    </location>
</feature>
<protein>
    <submittedName>
        <fullName evidence="2">Uncharacterized protein</fullName>
    </submittedName>
</protein>
<evidence type="ECO:0000313" key="2">
    <source>
        <dbReference type="EMBL" id="MXQ89028.1"/>
    </source>
</evidence>
<dbReference type="Proteomes" id="UP000322234">
    <property type="component" value="Unassembled WGS sequence"/>
</dbReference>
<accession>A0A6B0RFW3</accession>
<feature type="compositionally biased region" description="Low complexity" evidence="1">
    <location>
        <begin position="124"/>
        <end position="134"/>
    </location>
</feature>
<proteinExistence type="predicted"/>
<feature type="region of interest" description="Disordered" evidence="1">
    <location>
        <begin position="119"/>
        <end position="140"/>
    </location>
</feature>
<sequence length="206" mass="22756">MRVGFSEAAQRKVATKHSDEESSLESAVARLLIDADEATRPSSGNGSTLGVLHLRALKKCIQLEAYSELHSFPRGHGLVGKPMKVSISVISVDTIFWSQHPNNSSPILLARATDRALHEDDSSSEYSSNSNNVNIRPTKRQQTLVINSDMESQHETYSAGEDFTNVSDDSRSVRLPSKENEGLIEETDDLELQDKDVLEEEIESCV</sequence>